<dbReference type="SUPFAM" id="SSF47895">
    <property type="entry name" value="Transducin (alpha subunit), insertion domain"/>
    <property type="match status" value="1"/>
</dbReference>
<feature type="region of interest" description="Disordered" evidence="4">
    <location>
        <begin position="1"/>
        <end position="28"/>
    </location>
</feature>
<organism evidence="5 6">
    <name type="scientific">Mycena chlorophos</name>
    <name type="common">Agaric fungus</name>
    <name type="synonym">Agaricus chlorophos</name>
    <dbReference type="NCBI Taxonomy" id="658473"/>
    <lineage>
        <taxon>Eukaryota</taxon>
        <taxon>Fungi</taxon>
        <taxon>Dikarya</taxon>
        <taxon>Basidiomycota</taxon>
        <taxon>Agaricomycotina</taxon>
        <taxon>Agaricomycetes</taxon>
        <taxon>Agaricomycetidae</taxon>
        <taxon>Agaricales</taxon>
        <taxon>Marasmiineae</taxon>
        <taxon>Mycenaceae</taxon>
        <taxon>Mycena</taxon>
    </lineage>
</organism>
<dbReference type="Gene3D" id="3.40.50.300">
    <property type="entry name" value="P-loop containing nucleotide triphosphate hydrolases"/>
    <property type="match status" value="2"/>
</dbReference>
<accession>A0ABQ0KVB7</accession>
<evidence type="ECO:0000313" key="5">
    <source>
        <dbReference type="EMBL" id="GAT42796.1"/>
    </source>
</evidence>
<dbReference type="PROSITE" id="PS51882">
    <property type="entry name" value="G_ALPHA"/>
    <property type="match status" value="1"/>
</dbReference>
<evidence type="ECO:0000256" key="1">
    <source>
        <dbReference type="ARBA" id="ARBA00022741"/>
    </source>
</evidence>
<keyword evidence="3" id="KW-0807">Transducer</keyword>
<evidence type="ECO:0000256" key="3">
    <source>
        <dbReference type="ARBA" id="ARBA00023224"/>
    </source>
</evidence>
<dbReference type="PRINTS" id="PR00318">
    <property type="entry name" value="GPROTEINA"/>
</dbReference>
<feature type="compositionally biased region" description="Basic and acidic residues" evidence="4">
    <location>
        <begin position="43"/>
        <end position="59"/>
    </location>
</feature>
<dbReference type="Pfam" id="PF00503">
    <property type="entry name" value="G-alpha"/>
    <property type="match status" value="1"/>
</dbReference>
<keyword evidence="2" id="KW-0342">GTP-binding</keyword>
<sequence length="469" mass="52640">MPSKQGLDTDDPLAFITAPPVDETPEQRETRLLLEKEAKDISDSIDEQLSKERQQEKKGPKPVKILLLGQSESGKSTTLKNFQLMYDPKAFLAERSSWKAVIQLNVVRSVHVVLDIITRAENLQRDSPLVDDDLIALKLRLSPLVQVEEVLMQRLAPCGPDQSDPARLAQVSYAQKPRGVKSEVAVNSAAQWKAIFTRAFDAEDSSSGAVAQDDGETDPSVVLSTHAADLKLLWENITVQQLLVQENIRLQEAAGFFLDCLDEVTALNYAPTDDHILRARLKTLGVSEHRIRMTSGGMSGSISRDWRIYDVGGHRSLRPAWAPYFDDMHSIIFLCPISAFDQVLAEEPRVNRLADSVNLWTMIVSNKLLAKTNIILFLNKTDIMRSKLDSGIRFSDYVNSYGKRPNDFESASSYLRKKFGGLFKEKSTLPRVFYCHLTTVTDRKSTQLILANVKDQLMQVYLSDASLLM</sequence>
<dbReference type="InterPro" id="IPR001019">
    <property type="entry name" value="Gprotein_alpha_su"/>
</dbReference>
<dbReference type="PANTHER" id="PTHR10218:SF360">
    <property type="entry name" value="GUANINE NUCLEOTIDE-BINDING PROTEIN SUBUNIT ALPHA HOMOLOG"/>
    <property type="match status" value="1"/>
</dbReference>
<dbReference type="SMART" id="SM00275">
    <property type="entry name" value="G_alpha"/>
    <property type="match status" value="1"/>
</dbReference>
<dbReference type="InterPro" id="IPR027417">
    <property type="entry name" value="P-loop_NTPase"/>
</dbReference>
<evidence type="ECO:0000256" key="2">
    <source>
        <dbReference type="ARBA" id="ARBA00023134"/>
    </source>
</evidence>
<evidence type="ECO:0000313" key="6">
    <source>
        <dbReference type="Proteomes" id="UP000815677"/>
    </source>
</evidence>
<reference evidence="5" key="1">
    <citation type="submission" date="2014-09" db="EMBL/GenBank/DDBJ databases">
        <title>Genome sequence of the luminous mushroom Mycena chlorophos for searching fungal bioluminescence genes.</title>
        <authorList>
            <person name="Tanaka Y."/>
            <person name="Kasuga D."/>
            <person name="Oba Y."/>
            <person name="Hase S."/>
            <person name="Sato K."/>
            <person name="Oba Y."/>
            <person name="Sakakibara Y."/>
        </authorList>
    </citation>
    <scope>NUCLEOTIDE SEQUENCE</scope>
</reference>
<name>A0ABQ0KVB7_MYCCL</name>
<dbReference type="Proteomes" id="UP000815677">
    <property type="component" value="Unassembled WGS sequence"/>
</dbReference>
<protein>
    <recommendedName>
        <fullName evidence="7">Guanine nucleotide-binding protein alpha-4 subunit</fullName>
    </recommendedName>
</protein>
<dbReference type="InterPro" id="IPR011025">
    <property type="entry name" value="GproteinA_insert"/>
</dbReference>
<dbReference type="SUPFAM" id="SSF52540">
    <property type="entry name" value="P-loop containing nucleoside triphosphate hydrolases"/>
    <property type="match status" value="1"/>
</dbReference>
<keyword evidence="6" id="KW-1185">Reference proteome</keyword>
<proteinExistence type="predicted"/>
<evidence type="ECO:0000256" key="4">
    <source>
        <dbReference type="SAM" id="MobiDB-lite"/>
    </source>
</evidence>
<evidence type="ECO:0008006" key="7">
    <source>
        <dbReference type="Google" id="ProtNLM"/>
    </source>
</evidence>
<dbReference type="EMBL" id="DF838274">
    <property type="protein sequence ID" value="GAT42796.1"/>
    <property type="molecule type" value="Genomic_DNA"/>
</dbReference>
<dbReference type="PANTHER" id="PTHR10218">
    <property type="entry name" value="GTP-BINDING PROTEIN ALPHA SUBUNIT"/>
    <property type="match status" value="1"/>
</dbReference>
<gene>
    <name evidence="5" type="ORF">MCHLO_00497</name>
</gene>
<keyword evidence="1" id="KW-0547">Nucleotide-binding</keyword>
<feature type="region of interest" description="Disordered" evidence="4">
    <location>
        <begin position="43"/>
        <end position="62"/>
    </location>
</feature>